<keyword evidence="2" id="KW-1185">Reference proteome</keyword>
<gene>
    <name evidence="1" type="ORF">KVG88_30110</name>
</gene>
<proteinExistence type="predicted"/>
<organism evidence="1 2">
    <name type="scientific">Pseudomonas azerbaijanoccidentalis</name>
    <dbReference type="NCBI Taxonomy" id="2842347"/>
    <lineage>
        <taxon>Bacteria</taxon>
        <taxon>Pseudomonadati</taxon>
        <taxon>Pseudomonadota</taxon>
        <taxon>Gammaproteobacteria</taxon>
        <taxon>Pseudomonadales</taxon>
        <taxon>Pseudomonadaceae</taxon>
        <taxon>Pseudomonas</taxon>
    </lineage>
</organism>
<evidence type="ECO:0000313" key="2">
    <source>
        <dbReference type="Proteomes" id="UP001049200"/>
    </source>
</evidence>
<accession>A0ABS6QZG5</accession>
<reference evidence="1" key="1">
    <citation type="submission" date="2021-06" db="EMBL/GenBank/DDBJ databases">
        <title>Updating the genus Pseudomonas: Description of 43 new species and partition of the Pseudomonas putida group.</title>
        <authorList>
            <person name="Girard L."/>
            <person name="Lood C."/>
            <person name="Vandamme P."/>
            <person name="Rokni-Zadeh H."/>
            <person name="Van Noort V."/>
            <person name="Hofte M."/>
            <person name="Lavigne R."/>
            <person name="De Mot R."/>
        </authorList>
    </citation>
    <scope>NUCLEOTIDE SEQUENCE</scope>
    <source>
        <strain evidence="1">SWRI74</strain>
    </source>
</reference>
<dbReference type="RefSeq" id="WP_217873533.1">
    <property type="nucleotide sequence ID" value="NZ_JAHSTU010000014.1"/>
</dbReference>
<dbReference type="EMBL" id="JAHSTU010000014">
    <property type="protein sequence ID" value="MBV4524330.1"/>
    <property type="molecule type" value="Genomic_DNA"/>
</dbReference>
<sequence length="119" mass="12771">MNSPQFLVISRFAAGVLLDRLRFLSSPEVMLETFEAAEEPFFSADVWALAATDLVQRLEAGQAVEVGRTNAAILVEALEGSSLGSAGKTGRQEVAALLAKRLEPFIGRRVSLDLPPAND</sequence>
<protein>
    <submittedName>
        <fullName evidence="1">Uncharacterized protein</fullName>
    </submittedName>
</protein>
<dbReference type="Proteomes" id="UP001049200">
    <property type="component" value="Unassembled WGS sequence"/>
</dbReference>
<name>A0ABS6QZG5_9PSED</name>
<evidence type="ECO:0000313" key="1">
    <source>
        <dbReference type="EMBL" id="MBV4524330.1"/>
    </source>
</evidence>
<comment type="caution">
    <text evidence="1">The sequence shown here is derived from an EMBL/GenBank/DDBJ whole genome shotgun (WGS) entry which is preliminary data.</text>
</comment>